<dbReference type="Gene3D" id="1.10.10.1020">
    <property type="entry name" value="RecBCD complex, subunit RecD, N-terminal domain"/>
    <property type="match status" value="1"/>
</dbReference>
<sequence length="266" mass="30078">MSLDLDFFRNREFQPLDHHFAKKMVQLAFPEGDQSSDEMQMALYLASGLVCFEAAKGNVCLHLQDYAAEEMKVTGSDGEENSLLFPALESWIEHLQQSRIVGDPETRHPLILEVDTEVKRLYLNRYYQYEQGLASFIRQRLKPVNLDEQRLQKGLDRLFPSSDSTGIDYQRLAAERALSRKFSVISGGPGTGKTTAVLKILSLLIEQADDEVPRIRLAAPTGKAAARLKESIQKGKQRLLGKGQISQEIYELLQEETSTIHPCWVP</sequence>
<dbReference type="InterPro" id="IPR050534">
    <property type="entry name" value="Coronavir_polyprotein_1ab"/>
</dbReference>
<dbReference type="InterPro" id="IPR041851">
    <property type="entry name" value="RecD_N_sf"/>
</dbReference>
<dbReference type="PANTHER" id="PTHR43788">
    <property type="entry name" value="DNA2/NAM7 HELICASE FAMILY MEMBER"/>
    <property type="match status" value="1"/>
</dbReference>
<evidence type="ECO:0000313" key="4">
    <source>
        <dbReference type="EMBL" id="PCI27452.1"/>
    </source>
</evidence>
<dbReference type="GO" id="GO:0017116">
    <property type="term" value="F:single-stranded DNA helicase activity"/>
    <property type="evidence" value="ECO:0007669"/>
    <property type="project" value="TreeGrafter"/>
</dbReference>
<accession>A0A2A4T1Q9</accession>
<evidence type="ECO:0000256" key="2">
    <source>
        <dbReference type="ARBA" id="ARBA00022840"/>
    </source>
</evidence>
<protein>
    <recommendedName>
        <fullName evidence="3">RecBCD enzyme subunit RecD N-terminal domain-containing protein</fullName>
    </recommendedName>
</protein>
<proteinExistence type="predicted"/>
<organism evidence="4 5">
    <name type="scientific">SAR324 cluster bacterium</name>
    <dbReference type="NCBI Taxonomy" id="2024889"/>
    <lineage>
        <taxon>Bacteria</taxon>
        <taxon>Deltaproteobacteria</taxon>
        <taxon>SAR324 cluster</taxon>
    </lineage>
</organism>
<dbReference type="Pfam" id="PF21185">
    <property type="entry name" value="RecD_N"/>
    <property type="match status" value="1"/>
</dbReference>
<dbReference type="GO" id="GO:0009338">
    <property type="term" value="C:exodeoxyribonuclease V complex"/>
    <property type="evidence" value="ECO:0007669"/>
    <property type="project" value="TreeGrafter"/>
</dbReference>
<feature type="domain" description="RecBCD enzyme subunit RecD N-terminal" evidence="3">
    <location>
        <begin position="12"/>
        <end position="114"/>
    </location>
</feature>
<dbReference type="Gene3D" id="3.40.50.300">
    <property type="entry name" value="P-loop containing nucleotide triphosphate hydrolases"/>
    <property type="match status" value="1"/>
</dbReference>
<reference evidence="5" key="1">
    <citation type="submission" date="2017-08" db="EMBL/GenBank/DDBJ databases">
        <title>A dynamic microbial community with high functional redundancy inhabits the cold, oxic subseafloor aquifer.</title>
        <authorList>
            <person name="Tully B.J."/>
            <person name="Wheat C.G."/>
            <person name="Glazer B.T."/>
            <person name="Huber J.A."/>
        </authorList>
    </citation>
    <scope>NUCLEOTIDE SEQUENCE [LARGE SCALE GENOMIC DNA]</scope>
</reference>
<comment type="caution">
    <text evidence="4">The sequence shown here is derived from an EMBL/GenBank/DDBJ whole genome shotgun (WGS) entry which is preliminary data.</text>
</comment>
<dbReference type="Proteomes" id="UP000218113">
    <property type="component" value="Unassembled WGS sequence"/>
</dbReference>
<dbReference type="InterPro" id="IPR049550">
    <property type="entry name" value="RecD_N"/>
</dbReference>
<dbReference type="EMBL" id="NVSR01000059">
    <property type="protein sequence ID" value="PCI27452.1"/>
    <property type="molecule type" value="Genomic_DNA"/>
</dbReference>
<dbReference type="AlphaFoldDB" id="A0A2A4T1Q9"/>
<dbReference type="PANTHER" id="PTHR43788:SF6">
    <property type="entry name" value="DNA HELICASE B"/>
    <property type="match status" value="1"/>
</dbReference>
<dbReference type="InterPro" id="IPR027417">
    <property type="entry name" value="P-loop_NTPase"/>
</dbReference>
<dbReference type="Pfam" id="PF13245">
    <property type="entry name" value="AAA_19"/>
    <property type="match status" value="1"/>
</dbReference>
<name>A0A2A4T1Q9_9DELT</name>
<dbReference type="GO" id="GO:0006310">
    <property type="term" value="P:DNA recombination"/>
    <property type="evidence" value="ECO:0007669"/>
    <property type="project" value="TreeGrafter"/>
</dbReference>
<keyword evidence="1" id="KW-0547">Nucleotide-binding</keyword>
<evidence type="ECO:0000313" key="5">
    <source>
        <dbReference type="Proteomes" id="UP000218113"/>
    </source>
</evidence>
<gene>
    <name evidence="4" type="ORF">COB67_08485</name>
</gene>
<dbReference type="SUPFAM" id="SSF52540">
    <property type="entry name" value="P-loop containing nucleoside triphosphate hydrolases"/>
    <property type="match status" value="1"/>
</dbReference>
<evidence type="ECO:0000256" key="1">
    <source>
        <dbReference type="ARBA" id="ARBA00022741"/>
    </source>
</evidence>
<keyword evidence="2" id="KW-0067">ATP-binding</keyword>
<dbReference type="GO" id="GO:0005524">
    <property type="term" value="F:ATP binding"/>
    <property type="evidence" value="ECO:0007669"/>
    <property type="project" value="UniProtKB-KW"/>
</dbReference>
<evidence type="ECO:0000259" key="3">
    <source>
        <dbReference type="Pfam" id="PF21185"/>
    </source>
</evidence>